<keyword evidence="1" id="KW-0472">Membrane</keyword>
<comment type="caution">
    <text evidence="2">The sequence shown here is derived from an EMBL/GenBank/DDBJ whole genome shotgun (WGS) entry which is preliminary data.</text>
</comment>
<evidence type="ECO:0000256" key="1">
    <source>
        <dbReference type="SAM" id="Phobius"/>
    </source>
</evidence>
<dbReference type="AlphaFoldDB" id="A0AAN6WGI6"/>
<dbReference type="Proteomes" id="UP001302321">
    <property type="component" value="Unassembled WGS sequence"/>
</dbReference>
<keyword evidence="3" id="KW-1185">Reference proteome</keyword>
<gene>
    <name evidence="2" type="ORF">QBC36DRAFT_50061</name>
</gene>
<protein>
    <submittedName>
        <fullName evidence="2">Uncharacterized protein</fullName>
    </submittedName>
</protein>
<proteinExistence type="predicted"/>
<reference evidence="2" key="1">
    <citation type="journal article" date="2023" name="Mol. Phylogenet. Evol.">
        <title>Genome-scale phylogeny and comparative genomics of the fungal order Sordariales.</title>
        <authorList>
            <person name="Hensen N."/>
            <person name="Bonometti L."/>
            <person name="Westerberg I."/>
            <person name="Brannstrom I.O."/>
            <person name="Guillou S."/>
            <person name="Cros-Aarteil S."/>
            <person name="Calhoun S."/>
            <person name="Haridas S."/>
            <person name="Kuo A."/>
            <person name="Mondo S."/>
            <person name="Pangilinan J."/>
            <person name="Riley R."/>
            <person name="LaButti K."/>
            <person name="Andreopoulos B."/>
            <person name="Lipzen A."/>
            <person name="Chen C."/>
            <person name="Yan M."/>
            <person name="Daum C."/>
            <person name="Ng V."/>
            <person name="Clum A."/>
            <person name="Steindorff A."/>
            <person name="Ohm R.A."/>
            <person name="Martin F."/>
            <person name="Silar P."/>
            <person name="Natvig D.O."/>
            <person name="Lalanne C."/>
            <person name="Gautier V."/>
            <person name="Ament-Velasquez S.L."/>
            <person name="Kruys A."/>
            <person name="Hutchinson M.I."/>
            <person name="Powell A.J."/>
            <person name="Barry K."/>
            <person name="Miller A.N."/>
            <person name="Grigoriev I.V."/>
            <person name="Debuchy R."/>
            <person name="Gladieux P."/>
            <person name="Hiltunen Thoren M."/>
            <person name="Johannesson H."/>
        </authorList>
    </citation>
    <scope>NUCLEOTIDE SEQUENCE</scope>
    <source>
        <strain evidence="2">CBS 892.96</strain>
    </source>
</reference>
<evidence type="ECO:0000313" key="3">
    <source>
        <dbReference type="Proteomes" id="UP001302321"/>
    </source>
</evidence>
<evidence type="ECO:0000313" key="2">
    <source>
        <dbReference type="EMBL" id="KAK4180057.1"/>
    </source>
</evidence>
<sequence>MNSNRGHRPSTLVMLYILYCLAAYSRNFAMAGWLMDQRWPPPRSYNYIRAESRSHHPSETDTAQQRNWFLARPPPPPPPSQFVLLALCMVSKDHIRDKNICTHHTTVTSPDKGAGARARRSVCQPAWASAMRGDMEAVHSQELCEHPVGP</sequence>
<feature type="transmembrane region" description="Helical" evidence="1">
    <location>
        <begin position="12"/>
        <end position="35"/>
    </location>
</feature>
<reference evidence="2" key="2">
    <citation type="submission" date="2023-05" db="EMBL/GenBank/DDBJ databases">
        <authorList>
            <consortium name="Lawrence Berkeley National Laboratory"/>
            <person name="Steindorff A."/>
            <person name="Hensen N."/>
            <person name="Bonometti L."/>
            <person name="Westerberg I."/>
            <person name="Brannstrom I.O."/>
            <person name="Guillou S."/>
            <person name="Cros-Aarteil S."/>
            <person name="Calhoun S."/>
            <person name="Haridas S."/>
            <person name="Kuo A."/>
            <person name="Mondo S."/>
            <person name="Pangilinan J."/>
            <person name="Riley R."/>
            <person name="Labutti K."/>
            <person name="Andreopoulos B."/>
            <person name="Lipzen A."/>
            <person name="Chen C."/>
            <person name="Yanf M."/>
            <person name="Daum C."/>
            <person name="Ng V."/>
            <person name="Clum A."/>
            <person name="Ohm R."/>
            <person name="Martin F."/>
            <person name="Silar P."/>
            <person name="Natvig D."/>
            <person name="Lalanne C."/>
            <person name="Gautier V."/>
            <person name="Ament-Velasquez S.L."/>
            <person name="Kruys A."/>
            <person name="Hutchinson M.I."/>
            <person name="Powell A.J."/>
            <person name="Barry K."/>
            <person name="Miller A.N."/>
            <person name="Grigoriev I.V."/>
            <person name="Debuchy R."/>
            <person name="Gladieux P."/>
            <person name="Thoren M.H."/>
            <person name="Johannesson H."/>
        </authorList>
    </citation>
    <scope>NUCLEOTIDE SEQUENCE</scope>
    <source>
        <strain evidence="2">CBS 892.96</strain>
    </source>
</reference>
<keyword evidence="1" id="KW-0812">Transmembrane</keyword>
<accession>A0AAN6WGI6</accession>
<keyword evidence="1" id="KW-1133">Transmembrane helix</keyword>
<organism evidence="2 3">
    <name type="scientific">Triangularia setosa</name>
    <dbReference type="NCBI Taxonomy" id="2587417"/>
    <lineage>
        <taxon>Eukaryota</taxon>
        <taxon>Fungi</taxon>
        <taxon>Dikarya</taxon>
        <taxon>Ascomycota</taxon>
        <taxon>Pezizomycotina</taxon>
        <taxon>Sordariomycetes</taxon>
        <taxon>Sordariomycetidae</taxon>
        <taxon>Sordariales</taxon>
        <taxon>Podosporaceae</taxon>
        <taxon>Triangularia</taxon>
    </lineage>
</organism>
<dbReference type="EMBL" id="MU866105">
    <property type="protein sequence ID" value="KAK4180057.1"/>
    <property type="molecule type" value="Genomic_DNA"/>
</dbReference>
<name>A0AAN6WGI6_9PEZI</name>